<dbReference type="GO" id="GO:0032259">
    <property type="term" value="P:methylation"/>
    <property type="evidence" value="ECO:0007669"/>
    <property type="project" value="UniProtKB-KW"/>
</dbReference>
<evidence type="ECO:0000313" key="5">
    <source>
        <dbReference type="EMBL" id="SDM90255.1"/>
    </source>
</evidence>
<accession>A0A1G9X1M1</accession>
<dbReference type="CDD" id="cd02440">
    <property type="entry name" value="AdoMet_MTases"/>
    <property type="match status" value="1"/>
</dbReference>
<dbReference type="InterPro" id="IPR029063">
    <property type="entry name" value="SAM-dependent_MTases_sf"/>
</dbReference>
<dbReference type="AlphaFoldDB" id="A0A1G9X1M1"/>
<organism evidence="5 6">
    <name type="scientific">Nocardioides szechwanensis</name>
    <dbReference type="NCBI Taxonomy" id="1005944"/>
    <lineage>
        <taxon>Bacteria</taxon>
        <taxon>Bacillati</taxon>
        <taxon>Actinomycetota</taxon>
        <taxon>Actinomycetes</taxon>
        <taxon>Propionibacteriales</taxon>
        <taxon>Nocardioidaceae</taxon>
        <taxon>Nocardioides</taxon>
    </lineage>
</organism>
<gene>
    <name evidence="5" type="ORF">SAMN05192576_1220</name>
</gene>
<dbReference type="Gene3D" id="3.40.50.150">
    <property type="entry name" value="Vaccinia Virus protein VP39"/>
    <property type="match status" value="1"/>
</dbReference>
<dbReference type="Pfam" id="PF08241">
    <property type="entry name" value="Methyltransf_11"/>
    <property type="match status" value="1"/>
</dbReference>
<proteinExistence type="inferred from homology"/>
<keyword evidence="2 5" id="KW-0489">Methyltransferase</keyword>
<dbReference type="STRING" id="1005944.SAMN05192576_1220"/>
<feature type="domain" description="Methyltransferase type 11" evidence="4">
    <location>
        <begin position="38"/>
        <end position="130"/>
    </location>
</feature>
<keyword evidence="6" id="KW-1185">Reference proteome</keyword>
<dbReference type="InterPro" id="IPR051052">
    <property type="entry name" value="Diverse_substrate_MTase"/>
</dbReference>
<dbReference type="GO" id="GO:0008757">
    <property type="term" value="F:S-adenosylmethionine-dependent methyltransferase activity"/>
    <property type="evidence" value="ECO:0007669"/>
    <property type="project" value="InterPro"/>
</dbReference>
<dbReference type="InterPro" id="IPR013216">
    <property type="entry name" value="Methyltransf_11"/>
</dbReference>
<evidence type="ECO:0000256" key="1">
    <source>
        <dbReference type="ARBA" id="ARBA00008361"/>
    </source>
</evidence>
<evidence type="ECO:0000256" key="3">
    <source>
        <dbReference type="ARBA" id="ARBA00022679"/>
    </source>
</evidence>
<dbReference type="SUPFAM" id="SSF53335">
    <property type="entry name" value="S-adenosyl-L-methionine-dependent methyltransferases"/>
    <property type="match status" value="1"/>
</dbReference>
<protein>
    <submittedName>
        <fullName evidence="5">Methyltransferase domain-containing protein</fullName>
    </submittedName>
</protein>
<sequence length="252" mass="26527">MSFEVSAEAYAQFMGQFSEPLAVRFADWAGVRRGQRALDVGCGPGALTAVLTELLEPGAVAAADPSESFVAAARARLPQVDVRRASAEDLPYDSGSFDVVLAQLVVHFMSDPVAGLREMSRVSVPGGVVAACVWDHAGGGGPLATFWSAVRSLDASAPDESGLAGARAGHLAELATAAGLRDVEEDLLTVTVGFASFDDWWEPYTFGVGPAGTHVAGLDPDRREELRQRCRELLPAGPFGVTASAWSVRARR</sequence>
<keyword evidence="3 5" id="KW-0808">Transferase</keyword>
<name>A0A1G9X1M1_9ACTN</name>
<dbReference type="EMBL" id="FNIC01000001">
    <property type="protein sequence ID" value="SDM90255.1"/>
    <property type="molecule type" value="Genomic_DNA"/>
</dbReference>
<dbReference type="Proteomes" id="UP000199004">
    <property type="component" value="Unassembled WGS sequence"/>
</dbReference>
<reference evidence="6" key="1">
    <citation type="submission" date="2016-10" db="EMBL/GenBank/DDBJ databases">
        <authorList>
            <person name="Varghese N."/>
            <person name="Submissions S."/>
        </authorList>
    </citation>
    <scope>NUCLEOTIDE SEQUENCE [LARGE SCALE GENOMIC DNA]</scope>
    <source>
        <strain evidence="6">CGMCC 1.11147</strain>
    </source>
</reference>
<evidence type="ECO:0000313" key="6">
    <source>
        <dbReference type="Proteomes" id="UP000199004"/>
    </source>
</evidence>
<dbReference type="PANTHER" id="PTHR44942">
    <property type="entry name" value="METHYLTRANSF_11 DOMAIN-CONTAINING PROTEIN"/>
    <property type="match status" value="1"/>
</dbReference>
<dbReference type="RefSeq" id="WP_091022702.1">
    <property type="nucleotide sequence ID" value="NZ_BKAE01000001.1"/>
</dbReference>
<evidence type="ECO:0000256" key="2">
    <source>
        <dbReference type="ARBA" id="ARBA00022603"/>
    </source>
</evidence>
<dbReference type="OrthoDB" id="9795634at2"/>
<comment type="similarity">
    <text evidence="1">Belongs to the methyltransferase superfamily.</text>
</comment>
<dbReference type="PANTHER" id="PTHR44942:SF4">
    <property type="entry name" value="METHYLTRANSFERASE TYPE 11 DOMAIN-CONTAINING PROTEIN"/>
    <property type="match status" value="1"/>
</dbReference>
<evidence type="ECO:0000259" key="4">
    <source>
        <dbReference type="Pfam" id="PF08241"/>
    </source>
</evidence>